<proteinExistence type="predicted"/>
<accession>A0ABW0K041</accession>
<sequence>MWLLILSIIWFVVSLFFLCLFVTAKRADQKAEAMFLDTKRDDEMLNYDEESEMIGKICLT</sequence>
<gene>
    <name evidence="1" type="ORF">ACFPOG_00700</name>
</gene>
<name>A0ABW0K041_9BACL</name>
<reference evidence="2" key="1">
    <citation type="journal article" date="2019" name="Int. J. Syst. Evol. Microbiol.">
        <title>The Global Catalogue of Microorganisms (GCM) 10K type strain sequencing project: providing services to taxonomists for standard genome sequencing and annotation.</title>
        <authorList>
            <consortium name="The Broad Institute Genomics Platform"/>
            <consortium name="The Broad Institute Genome Sequencing Center for Infectious Disease"/>
            <person name="Wu L."/>
            <person name="Ma J."/>
        </authorList>
    </citation>
    <scope>NUCLEOTIDE SEQUENCE [LARGE SCALE GENOMIC DNA]</scope>
    <source>
        <strain evidence="2">KACC 11904</strain>
    </source>
</reference>
<dbReference type="RefSeq" id="WP_270880532.1">
    <property type="nucleotide sequence ID" value="NZ_JAQFVF010000033.1"/>
</dbReference>
<evidence type="ECO:0000313" key="2">
    <source>
        <dbReference type="Proteomes" id="UP001596044"/>
    </source>
</evidence>
<comment type="caution">
    <text evidence="1">The sequence shown here is derived from an EMBL/GenBank/DDBJ whole genome shotgun (WGS) entry which is preliminary data.</text>
</comment>
<protein>
    <submittedName>
        <fullName evidence="1">Uncharacterized protein</fullName>
    </submittedName>
</protein>
<organism evidence="1 2">
    <name type="scientific">Paenibacillus aestuarii</name>
    <dbReference type="NCBI Taxonomy" id="516965"/>
    <lineage>
        <taxon>Bacteria</taxon>
        <taxon>Bacillati</taxon>
        <taxon>Bacillota</taxon>
        <taxon>Bacilli</taxon>
        <taxon>Bacillales</taxon>
        <taxon>Paenibacillaceae</taxon>
        <taxon>Paenibacillus</taxon>
    </lineage>
</organism>
<dbReference type="EMBL" id="JBHSMJ010000004">
    <property type="protein sequence ID" value="MFC5446770.1"/>
    <property type="molecule type" value="Genomic_DNA"/>
</dbReference>
<dbReference type="Proteomes" id="UP001596044">
    <property type="component" value="Unassembled WGS sequence"/>
</dbReference>
<keyword evidence="2" id="KW-1185">Reference proteome</keyword>
<evidence type="ECO:0000313" key="1">
    <source>
        <dbReference type="EMBL" id="MFC5446770.1"/>
    </source>
</evidence>